<dbReference type="CDD" id="cd18595">
    <property type="entry name" value="ABC_6TM_MRP1_2_3_6_D1_like"/>
    <property type="match status" value="1"/>
</dbReference>
<keyword evidence="8 10" id="KW-0472">Membrane</keyword>
<evidence type="ECO:0000256" key="5">
    <source>
        <dbReference type="ARBA" id="ARBA00022741"/>
    </source>
</evidence>
<name>A0ABQ7S600_9ACAR</name>
<feature type="transmembrane region" description="Helical" evidence="10">
    <location>
        <begin position="606"/>
        <end position="626"/>
    </location>
</feature>
<reference evidence="13 14" key="1">
    <citation type="submission" date="2020-10" db="EMBL/GenBank/DDBJ databases">
        <authorList>
            <person name="Klimov P.B."/>
            <person name="Dyachkov S.M."/>
            <person name="Chetverikov P.E."/>
        </authorList>
    </citation>
    <scope>NUCLEOTIDE SEQUENCE [LARGE SCALE GENOMIC DNA]</scope>
    <source>
        <strain evidence="13">BMOC 18-1129-001#AD2665</strain>
        <tissue evidence="13">Entire mites</tissue>
    </source>
</reference>
<dbReference type="PANTHER" id="PTHR24223:SF443">
    <property type="entry name" value="MULTIDRUG-RESISTANCE LIKE PROTEIN 1, ISOFORM I"/>
    <property type="match status" value="1"/>
</dbReference>
<feature type="region of interest" description="Disordered" evidence="9">
    <location>
        <begin position="673"/>
        <end position="695"/>
    </location>
</feature>
<feature type="transmembrane region" description="Helical" evidence="10">
    <location>
        <begin position="1025"/>
        <end position="1051"/>
    </location>
</feature>
<dbReference type="Proteomes" id="UP000825002">
    <property type="component" value="Unassembled WGS sequence"/>
</dbReference>
<dbReference type="InterPro" id="IPR050173">
    <property type="entry name" value="ABC_transporter_C-like"/>
</dbReference>
<protein>
    <submittedName>
        <fullName evidence="13">Multidrug resistance-associated protein 1</fullName>
    </submittedName>
</protein>
<comment type="subcellular location">
    <subcellularLocation>
        <location evidence="1">Vacuole membrane</location>
        <topology evidence="1">Multi-pass membrane protein</topology>
    </subcellularLocation>
</comment>
<gene>
    <name evidence="13" type="primary">ABCC1</name>
    <name evidence="13" type="ORF">GZH46_02651</name>
</gene>
<dbReference type="Gene3D" id="1.20.1560.10">
    <property type="entry name" value="ABC transporter type 1, transmembrane domain"/>
    <property type="match status" value="2"/>
</dbReference>
<dbReference type="InterPro" id="IPR003439">
    <property type="entry name" value="ABC_transporter-like_ATP-bd"/>
</dbReference>
<dbReference type="CDD" id="cd03250">
    <property type="entry name" value="ABCC_MRP_domain1"/>
    <property type="match status" value="1"/>
</dbReference>
<dbReference type="SUPFAM" id="SSF90123">
    <property type="entry name" value="ABC transporter transmembrane region"/>
    <property type="match status" value="2"/>
</dbReference>
<dbReference type="CDD" id="cd18603">
    <property type="entry name" value="ABC_6TM_MRP1_2_3_6_D2_like"/>
    <property type="match status" value="1"/>
</dbReference>
<dbReference type="InterPro" id="IPR003593">
    <property type="entry name" value="AAA+_ATPase"/>
</dbReference>
<accession>A0ABQ7S600</accession>
<dbReference type="InterPro" id="IPR027417">
    <property type="entry name" value="P-loop_NTPase"/>
</dbReference>
<keyword evidence="3 10" id="KW-0812">Transmembrane</keyword>
<keyword evidence="6" id="KW-0067">ATP-binding</keyword>
<evidence type="ECO:0000256" key="9">
    <source>
        <dbReference type="SAM" id="MobiDB-lite"/>
    </source>
</evidence>
<sequence length="1609" mass="179786">MDHDQQPNRHTPTPSESSQRLYVVPEHLHTLDDFKRDQLKQKDRIATLLGIVNSHASHPVFVTLFLPPYQAPSSRKTIERNCYNTFRCTILVFTILLRLLECGDHIYVAFFAKAGGTGYSLAPATSHLKHRIFAMDGPHGREPPLVISAFAAPIIQTFGLSLLLFLYESHRKRGIHSASITWFFLLFNSLFGLPDFYDIVKDANAAFADGIDFVARVSSYLLIVLLFLIDCYGDRPNPNSIYGDPTDPRPICPEVTASYLSRMTFWWFNGFLWRGFKRPITPASLWQTQPQDQAQTMTYEFERLWLRGKNKKKFYLSNSGLRRHHNHIALVVAKLFGGKFIIAGLFKLIQDTLQFITPIFLKRLLRFMSSATEPAWHGYLFGIGLLVIPTIQSLILGAYFHRMVRIGMQVRSLLISSVYRKSLLLGSSSRQDSTTGEIVNLMAVDAQRFQDLMMYVNLLWSAPFQIGVSIYLLHNELGWPVFAGVAIMALVVPFNTFVSNRMKRNQVFLMKTKDERIKQMSEILSGIKVLKLYAWENSFLQNIIAIREKELKFLRKILNFDALTVFGWQCSPFLVALVTFVVYVSVDVNNVLDSEKAFVSISLFNLLRFPMTMLPQMITSLVMTMVSVQRLNKFLNNDELLRYVTHNETLQAICVEDGSVTWTHPALSIKHNAQTANGSSKLSSTELSDSEHKPKPTLRDINLSVKRGQFITIVGQVASGKTSLLSSLLGEMHHIRGRFNISGSLKIAYVPQQAWIQNMSIRDNILFGRPFDATRYDQVMRACALYTDILTLPAGDASEIGEKGINLSGGQKQRVSLARACYSDADIYLLDDPLSAVDSHVAKHLYEQVLSSTTGLLANKTRLLVTNSLFVLPYVDKIVVMVDGKITETGTYNQLTSVDNGAFAEFIRQYNSRSDEQDNKHGEMVETEDQALESQPMSESMKAIKVGAGADKLIETEHSETGKVRFSIYLYYFRSASFFWVTVVLLSLITANALNVGSNFWLSEWASDSEHADTRYDIGLRNLRMAGYGILGGLQALCILLASLALAVGAVNASTRLHSALLQRTLRAPMTFFDTTPIGRIVNRFAKDIDVVDATLPSTFRSWTSCLLQVISVVIVITISYPELIMVIIPLACFYYAIQKIFIVTTRQLKRLESITRSPMYSQFSETLSGVSVIRAYNCTNRFIDQSNKLVDTNQSCCYPNVIANRWLSTRLELFGNLMATCSALFAVWNRATVNAGVAGLTISFAMSVTQTLSWFVRMTSDLETNIVSVERIDEFVKLDVEDEWVKSNFRPPADWPDRGAIKIENFSTRYRKDTSIVLSKLFMNIRPREKIGIVGRTGSGKSSLSLALFRILEPVTGRIVIDNVDTKAIGLHDLRSKLTIIPQDPVLFSGTLRFNLDPLQLYTDEAIWRALDQAHLRTHINALSKGLDTKVAEYGENFSVGQRQLICLARALLRKTKILVLDEATAAVDLETDSLVLKTIRKEFQDCTVITIAHRLHTILESDRVLVLDKGCIREFDSPAVLLANSESLIHQFLCQNTMGETTEILENLEKDKGGHIIISGGGGGGGGYGGGGYPMPIAMPMPMFCGRGGGGGYGSGGGGGGYGGGGG</sequence>
<evidence type="ECO:0000313" key="14">
    <source>
        <dbReference type="Proteomes" id="UP000825002"/>
    </source>
</evidence>
<dbReference type="InterPro" id="IPR011527">
    <property type="entry name" value="ABC1_TM_dom"/>
</dbReference>
<feature type="domain" description="ABC transporter" evidence="11">
    <location>
        <begin position="1302"/>
        <end position="1536"/>
    </location>
</feature>
<feature type="transmembrane region" description="Helical" evidence="10">
    <location>
        <begin position="328"/>
        <end position="349"/>
    </location>
</feature>
<evidence type="ECO:0000256" key="10">
    <source>
        <dbReference type="SAM" id="Phobius"/>
    </source>
</evidence>
<proteinExistence type="predicted"/>
<feature type="transmembrane region" description="Helical" evidence="10">
    <location>
        <begin position="376"/>
        <end position="400"/>
    </location>
</feature>
<keyword evidence="4" id="KW-0677">Repeat</keyword>
<dbReference type="PROSITE" id="PS50893">
    <property type="entry name" value="ABC_TRANSPORTER_2"/>
    <property type="match status" value="2"/>
</dbReference>
<keyword evidence="14" id="KW-1185">Reference proteome</keyword>
<dbReference type="InterPro" id="IPR017871">
    <property type="entry name" value="ABC_transporter-like_CS"/>
</dbReference>
<dbReference type="InterPro" id="IPR036640">
    <property type="entry name" value="ABC1_TM_sf"/>
</dbReference>
<evidence type="ECO:0000256" key="3">
    <source>
        <dbReference type="ARBA" id="ARBA00022692"/>
    </source>
</evidence>
<dbReference type="SUPFAM" id="SSF52540">
    <property type="entry name" value="P-loop containing nucleoside triphosphate hydrolases"/>
    <property type="match status" value="2"/>
</dbReference>
<evidence type="ECO:0000259" key="12">
    <source>
        <dbReference type="PROSITE" id="PS50929"/>
    </source>
</evidence>
<organism evidence="13 14">
    <name type="scientific">Fragariocoptes setiger</name>
    <dbReference type="NCBI Taxonomy" id="1670756"/>
    <lineage>
        <taxon>Eukaryota</taxon>
        <taxon>Metazoa</taxon>
        <taxon>Ecdysozoa</taxon>
        <taxon>Arthropoda</taxon>
        <taxon>Chelicerata</taxon>
        <taxon>Arachnida</taxon>
        <taxon>Acari</taxon>
        <taxon>Acariformes</taxon>
        <taxon>Trombidiformes</taxon>
        <taxon>Prostigmata</taxon>
        <taxon>Eupodina</taxon>
        <taxon>Eriophyoidea</taxon>
        <taxon>Phytoptidae</taxon>
        <taxon>Fragariocoptes</taxon>
    </lineage>
</organism>
<feature type="transmembrane region" description="Helical" evidence="10">
    <location>
        <begin position="174"/>
        <end position="193"/>
    </location>
</feature>
<evidence type="ECO:0000256" key="8">
    <source>
        <dbReference type="ARBA" id="ARBA00023136"/>
    </source>
</evidence>
<feature type="transmembrane region" description="Helical" evidence="10">
    <location>
        <begin position="479"/>
        <end position="498"/>
    </location>
</feature>
<dbReference type="CDD" id="cd03244">
    <property type="entry name" value="ABCC_MRP_domain2"/>
    <property type="match status" value="1"/>
</dbReference>
<evidence type="ECO:0000256" key="1">
    <source>
        <dbReference type="ARBA" id="ARBA00004128"/>
    </source>
</evidence>
<feature type="transmembrane region" description="Helical" evidence="10">
    <location>
        <begin position="971"/>
        <end position="994"/>
    </location>
</feature>
<dbReference type="Pfam" id="PF00664">
    <property type="entry name" value="ABC_membrane"/>
    <property type="match status" value="2"/>
</dbReference>
<feature type="transmembrane region" description="Helical" evidence="10">
    <location>
        <begin position="562"/>
        <end position="586"/>
    </location>
</feature>
<keyword evidence="2" id="KW-0813">Transport</keyword>
<feature type="domain" description="ABC transmembrane type-1" evidence="12">
    <location>
        <begin position="341"/>
        <end position="623"/>
    </location>
</feature>
<evidence type="ECO:0000256" key="2">
    <source>
        <dbReference type="ARBA" id="ARBA00022448"/>
    </source>
</evidence>
<evidence type="ECO:0000256" key="4">
    <source>
        <dbReference type="ARBA" id="ARBA00022737"/>
    </source>
</evidence>
<feature type="domain" description="ABC transporter" evidence="11">
    <location>
        <begin position="682"/>
        <end position="908"/>
    </location>
</feature>
<evidence type="ECO:0000259" key="11">
    <source>
        <dbReference type="PROSITE" id="PS50893"/>
    </source>
</evidence>
<dbReference type="PANTHER" id="PTHR24223">
    <property type="entry name" value="ATP-BINDING CASSETTE SUB-FAMILY C"/>
    <property type="match status" value="1"/>
</dbReference>
<dbReference type="Gene3D" id="3.40.50.300">
    <property type="entry name" value="P-loop containing nucleotide triphosphate hydrolases"/>
    <property type="match status" value="2"/>
</dbReference>
<feature type="transmembrane region" description="Helical" evidence="10">
    <location>
        <begin position="452"/>
        <end position="473"/>
    </location>
</feature>
<comment type="caution">
    <text evidence="13">The sequence shown here is derived from an EMBL/GenBank/DDBJ whole genome shotgun (WGS) entry which is preliminary data.</text>
</comment>
<feature type="compositionally biased region" description="Basic and acidic residues" evidence="9">
    <location>
        <begin position="913"/>
        <end position="924"/>
    </location>
</feature>
<dbReference type="EMBL" id="JAIFTH010000900">
    <property type="protein sequence ID" value="KAG9508844.1"/>
    <property type="molecule type" value="Genomic_DNA"/>
</dbReference>
<evidence type="ECO:0000313" key="13">
    <source>
        <dbReference type="EMBL" id="KAG9508844.1"/>
    </source>
</evidence>
<feature type="transmembrane region" description="Helical" evidence="10">
    <location>
        <begin position="213"/>
        <end position="232"/>
    </location>
</feature>
<keyword evidence="7 10" id="KW-1133">Transmembrane helix</keyword>
<feature type="non-terminal residue" evidence="13">
    <location>
        <position position="1609"/>
    </location>
</feature>
<evidence type="ECO:0000256" key="6">
    <source>
        <dbReference type="ARBA" id="ARBA00022840"/>
    </source>
</evidence>
<dbReference type="SMART" id="SM00382">
    <property type="entry name" value="AAA"/>
    <property type="match status" value="2"/>
</dbReference>
<keyword evidence="5" id="KW-0547">Nucleotide-binding</keyword>
<feature type="region of interest" description="Disordered" evidence="9">
    <location>
        <begin position="913"/>
        <end position="932"/>
    </location>
</feature>
<dbReference type="Pfam" id="PF00005">
    <property type="entry name" value="ABC_tran"/>
    <property type="match status" value="2"/>
</dbReference>
<feature type="transmembrane region" description="Helical" evidence="10">
    <location>
        <begin position="145"/>
        <end position="167"/>
    </location>
</feature>
<evidence type="ECO:0000256" key="7">
    <source>
        <dbReference type="ARBA" id="ARBA00022989"/>
    </source>
</evidence>
<dbReference type="PROSITE" id="PS50929">
    <property type="entry name" value="ABC_TM1F"/>
    <property type="match status" value="2"/>
</dbReference>
<feature type="domain" description="ABC transmembrane type-1" evidence="12">
    <location>
        <begin position="983"/>
        <end position="1265"/>
    </location>
</feature>
<dbReference type="PROSITE" id="PS00211">
    <property type="entry name" value="ABC_TRANSPORTER_1"/>
    <property type="match status" value="1"/>
</dbReference>
<feature type="transmembrane region" description="Helical" evidence="10">
    <location>
        <begin position="1110"/>
        <end position="1138"/>
    </location>
</feature>